<dbReference type="GO" id="GO:0000796">
    <property type="term" value="C:condensin complex"/>
    <property type="evidence" value="ECO:0007669"/>
    <property type="project" value="TreeGrafter"/>
</dbReference>
<dbReference type="GO" id="GO:0007076">
    <property type="term" value="P:mitotic chromosome condensation"/>
    <property type="evidence" value="ECO:0007669"/>
    <property type="project" value="TreeGrafter"/>
</dbReference>
<feature type="coiled-coil region" evidence="1">
    <location>
        <begin position="840"/>
        <end position="924"/>
    </location>
</feature>
<organism evidence="3 4">
    <name type="scientific">Vanessa tameamea</name>
    <name type="common">Kamehameha butterfly</name>
    <dbReference type="NCBI Taxonomy" id="334116"/>
    <lineage>
        <taxon>Eukaryota</taxon>
        <taxon>Metazoa</taxon>
        <taxon>Ecdysozoa</taxon>
        <taxon>Arthropoda</taxon>
        <taxon>Hexapoda</taxon>
        <taxon>Insecta</taxon>
        <taxon>Pterygota</taxon>
        <taxon>Neoptera</taxon>
        <taxon>Endopterygota</taxon>
        <taxon>Lepidoptera</taxon>
        <taxon>Glossata</taxon>
        <taxon>Ditrysia</taxon>
        <taxon>Papilionoidea</taxon>
        <taxon>Nymphalidae</taxon>
        <taxon>Nymphalinae</taxon>
        <taxon>Vanessa</taxon>
    </lineage>
</organism>
<dbReference type="GO" id="GO:0000793">
    <property type="term" value="C:condensed chromosome"/>
    <property type="evidence" value="ECO:0007669"/>
    <property type="project" value="TreeGrafter"/>
</dbReference>
<dbReference type="OMA" id="MNTPGMS"/>
<keyword evidence="1" id="KW-0175">Coiled coil</keyword>
<name>A0A8B8IJL1_VANTA</name>
<dbReference type="GO" id="GO:0000785">
    <property type="term" value="C:chromatin"/>
    <property type="evidence" value="ECO:0007669"/>
    <property type="project" value="TreeGrafter"/>
</dbReference>
<keyword evidence="3" id="KW-1185">Reference proteome</keyword>
<evidence type="ECO:0000256" key="1">
    <source>
        <dbReference type="SAM" id="Coils"/>
    </source>
</evidence>
<feature type="coiled-coil region" evidence="1">
    <location>
        <begin position="521"/>
        <end position="682"/>
    </location>
</feature>
<feature type="region of interest" description="Disordered" evidence="2">
    <location>
        <begin position="768"/>
        <end position="804"/>
    </location>
</feature>
<dbReference type="OrthoDB" id="7377762at2759"/>
<feature type="region of interest" description="Disordered" evidence="2">
    <location>
        <begin position="17"/>
        <end position="71"/>
    </location>
</feature>
<feature type="coiled-coil region" evidence="1">
    <location>
        <begin position="443"/>
        <end position="494"/>
    </location>
</feature>
<evidence type="ECO:0000256" key="2">
    <source>
        <dbReference type="SAM" id="MobiDB-lite"/>
    </source>
</evidence>
<feature type="coiled-coil region" evidence="1">
    <location>
        <begin position="953"/>
        <end position="994"/>
    </location>
</feature>
<dbReference type="Gene3D" id="1.10.287.1490">
    <property type="match status" value="1"/>
</dbReference>
<evidence type="ECO:0000313" key="4">
    <source>
        <dbReference type="RefSeq" id="XP_026497289.2"/>
    </source>
</evidence>
<accession>A0A8B8IJL1</accession>
<sequence>MEGPGMSLFQGAASIHINNSAQDRLEEQEELEDQKRRNEELQQNLDNAFDDLQVDDDNSSVNSSGNYTLDATRANGVHHPARTGLPPTYVESLNHLKETQHGSDSPKHYHETPKNNLQHLRGHEDAMKCSYSPYGAGDGQNHYFNQDVRGHLNGINSYDARQEFMSNEQLKFLYEMRVKECEQYATQIEVLDTETDTLRAKLLAAVHDKDKAQSSLQEAHHLLASSKHKSMELEQQMIVLREQMQQGEHDKEQLRLELRAADSALRDAQQRLHTLQVAHSHDTDALFREQQDRHREEMDRLHNDLMKAKSRLDEKDNEVKLLEKRCMERDREKEEILIEKGATINRLASELEAAQSRLVSGESTRLKEKVLQLTSERNAAREQVKELGSKLEVTAQELVMCRNKVLTSQREYENWKTTLNQILTEILPDNNYNIADPPSPGKLANLKEVLNRYKQQAQKLSTLQEELAKREKRLEQHRKQESDLRAKLEEQKGIEMQLNSRLAVLQNKLELLGTNSDSELVETYKQQNEHMRKDAEDLRAEIKTLELKYTELEMDYEKLKNEKGSRASLVQEANADLLRELERYNGQLKDTLKENGELKTLYLQVCSARDAVTRELKDVHTKTQREIEQYKSQEREYVERIENEKRQVEKLTTDLLNCREELERANRRISELQKEFTDKQKEFTDKLDKFIEDEKTAMRKEMAACAQCEKQLKHIRNLEDQLSKRNLKLAAQESNETLMKELKGKAQFFQKYIVERYKKLSDLRSVATNTDNDEVSPVTSPARATRHDDDDNDHDRDDDRHDDHDHQAELMMKEKAIRDQIAEKFTLEIKTIEMNCARRLKEMETEQMTAVTKLKDLLERKATEVDTLKQFILSERAKVTQILESKENEISILIKEHNELQNECQKAKDDVGEWRHKAEKYKDRLSRLGSLEDLIKKEKEDWKQKSNSNAKEFHTMTTKLLELQANMSQLEEKYAKVQSDYQILQEKYKNAKRTVLTYKDYMAKKDTHINNEMNRIQDEYRKIFVKLQNQINYYVNCRVLEEKKHKEKRPQSQQQVQVDYTEKLNELTEDFARLAQSNFKDSPDLH</sequence>
<feature type="coiled-coil region" evidence="1">
    <location>
        <begin position="363"/>
        <end position="397"/>
    </location>
</feature>
<dbReference type="PANTHER" id="PTHR43941:SF1">
    <property type="entry name" value="STRUCTURAL MAINTENANCE OF CHROMOSOMES PROTEIN 2"/>
    <property type="match status" value="1"/>
</dbReference>
<dbReference type="RefSeq" id="XP_026497289.2">
    <property type="nucleotide sequence ID" value="XM_026641504.2"/>
</dbReference>
<dbReference type="GO" id="GO:0003682">
    <property type="term" value="F:chromatin binding"/>
    <property type="evidence" value="ECO:0007669"/>
    <property type="project" value="TreeGrafter"/>
</dbReference>
<dbReference type="AlphaFoldDB" id="A0A8B8IJL1"/>
<reference evidence="4" key="1">
    <citation type="submission" date="2025-08" db="UniProtKB">
        <authorList>
            <consortium name="RefSeq"/>
        </authorList>
    </citation>
    <scope>IDENTIFICATION</scope>
    <source>
        <tissue evidence="4">Whole body</tissue>
    </source>
</reference>
<dbReference type="PANTHER" id="PTHR43941">
    <property type="entry name" value="STRUCTURAL MAINTENANCE OF CHROMOSOMES PROTEIN 2"/>
    <property type="match status" value="1"/>
</dbReference>
<dbReference type="GeneID" id="113401552"/>
<proteinExistence type="predicted"/>
<feature type="coiled-coil region" evidence="1">
    <location>
        <begin position="230"/>
        <end position="332"/>
    </location>
</feature>
<evidence type="ECO:0000313" key="3">
    <source>
        <dbReference type="Proteomes" id="UP001652626"/>
    </source>
</evidence>
<feature type="compositionally biased region" description="Basic and acidic residues" evidence="2">
    <location>
        <begin position="785"/>
        <end position="804"/>
    </location>
</feature>
<feature type="compositionally biased region" description="Acidic residues" evidence="2">
    <location>
        <begin position="48"/>
        <end position="58"/>
    </location>
</feature>
<gene>
    <name evidence="4" type="primary">LOC113401552</name>
</gene>
<dbReference type="Proteomes" id="UP001652626">
    <property type="component" value="Chromosome 20"/>
</dbReference>
<protein>
    <submittedName>
        <fullName evidence="4">Centrosomal protein of 152 kDa-like</fullName>
    </submittedName>
</protein>